<evidence type="ECO:0000313" key="1">
    <source>
        <dbReference type="EMBL" id="KAG8564654.1"/>
    </source>
</evidence>
<dbReference type="AlphaFoldDB" id="A0AAV7ASW0"/>
<evidence type="ECO:0000313" key="2">
    <source>
        <dbReference type="Proteomes" id="UP000824782"/>
    </source>
</evidence>
<dbReference type="Proteomes" id="UP000824782">
    <property type="component" value="Unassembled WGS sequence"/>
</dbReference>
<accession>A0AAV7ASW0</accession>
<protein>
    <submittedName>
        <fullName evidence="1">Uncharacterized protein</fullName>
    </submittedName>
</protein>
<name>A0AAV7ASW0_ENGPU</name>
<comment type="caution">
    <text evidence="1">The sequence shown here is derived from an EMBL/GenBank/DDBJ whole genome shotgun (WGS) entry which is preliminary data.</text>
</comment>
<keyword evidence="2" id="KW-1185">Reference proteome</keyword>
<reference evidence="1" key="1">
    <citation type="thesis" date="2020" institute="ProQuest LLC" country="789 East Eisenhower Parkway, Ann Arbor, MI, USA">
        <title>Comparative Genomics and Chromosome Evolution.</title>
        <authorList>
            <person name="Mudd A.B."/>
        </authorList>
    </citation>
    <scope>NUCLEOTIDE SEQUENCE</scope>
    <source>
        <strain evidence="1">237g6f4</strain>
        <tissue evidence="1">Blood</tissue>
    </source>
</reference>
<dbReference type="EMBL" id="WNYA01000007">
    <property type="protein sequence ID" value="KAG8564654.1"/>
    <property type="molecule type" value="Genomic_DNA"/>
</dbReference>
<organism evidence="1 2">
    <name type="scientific">Engystomops pustulosus</name>
    <name type="common">Tungara frog</name>
    <name type="synonym">Physalaemus pustulosus</name>
    <dbReference type="NCBI Taxonomy" id="76066"/>
    <lineage>
        <taxon>Eukaryota</taxon>
        <taxon>Metazoa</taxon>
        <taxon>Chordata</taxon>
        <taxon>Craniata</taxon>
        <taxon>Vertebrata</taxon>
        <taxon>Euteleostomi</taxon>
        <taxon>Amphibia</taxon>
        <taxon>Batrachia</taxon>
        <taxon>Anura</taxon>
        <taxon>Neobatrachia</taxon>
        <taxon>Hyloidea</taxon>
        <taxon>Leptodactylidae</taxon>
        <taxon>Leiuperinae</taxon>
        <taxon>Engystomops</taxon>
    </lineage>
</organism>
<gene>
    <name evidence="1" type="ORF">GDO81_016542</name>
</gene>
<sequence length="121" mass="13487">MYVHPTIHSTTQSHTIFAPRSYNTHNVHAPVSTTTLATLSPTSWAQLASPHIKQNRLARGHITGTLNTISYSYEFSHPTNLLPSVIFILFLPSAPQTPNINLCSTHPTHILAYTDIYWPTP</sequence>
<proteinExistence type="predicted"/>